<evidence type="ECO:0000256" key="4">
    <source>
        <dbReference type="ARBA" id="ARBA00022989"/>
    </source>
</evidence>
<dbReference type="InterPro" id="IPR007816">
    <property type="entry name" value="ResB-like_domain"/>
</dbReference>
<dbReference type="EMBL" id="CACVAV010000337">
    <property type="protein sequence ID" value="CAA6822049.1"/>
    <property type="molecule type" value="Genomic_DNA"/>
</dbReference>
<evidence type="ECO:0000256" key="2">
    <source>
        <dbReference type="ARBA" id="ARBA00022692"/>
    </source>
</evidence>
<accession>A0A6S6U5S1</accession>
<dbReference type="Pfam" id="PF05140">
    <property type="entry name" value="ResB"/>
    <property type="match status" value="1"/>
</dbReference>
<dbReference type="PANTHER" id="PTHR31566:SF0">
    <property type="entry name" value="CYTOCHROME C BIOGENESIS PROTEIN CCS1, CHLOROPLASTIC"/>
    <property type="match status" value="1"/>
</dbReference>
<dbReference type="GO" id="GO:0016020">
    <property type="term" value="C:membrane"/>
    <property type="evidence" value="ECO:0007669"/>
    <property type="project" value="UniProtKB-SubCell"/>
</dbReference>
<name>A0A6S6U5S1_9GAMM</name>
<dbReference type="GO" id="GO:0017004">
    <property type="term" value="P:cytochrome complex assembly"/>
    <property type="evidence" value="ECO:0007669"/>
    <property type="project" value="UniProtKB-KW"/>
</dbReference>
<feature type="transmembrane region" description="Helical" evidence="6">
    <location>
        <begin position="168"/>
        <end position="186"/>
    </location>
</feature>
<feature type="domain" description="ResB-like" evidence="7">
    <location>
        <begin position="18"/>
        <end position="647"/>
    </location>
</feature>
<dbReference type="PANTHER" id="PTHR31566">
    <property type="entry name" value="CYTOCHROME C BIOGENESIS PROTEIN CCS1, CHLOROPLASTIC"/>
    <property type="match status" value="1"/>
</dbReference>
<evidence type="ECO:0000259" key="7">
    <source>
        <dbReference type="Pfam" id="PF05140"/>
    </source>
</evidence>
<dbReference type="InterPro" id="IPR023494">
    <property type="entry name" value="Cyt_c_bgen_Ccs1/CcsB/ResB"/>
</dbReference>
<evidence type="ECO:0000313" key="8">
    <source>
        <dbReference type="EMBL" id="CAA6822049.1"/>
    </source>
</evidence>
<reference evidence="8" key="1">
    <citation type="submission" date="2020-01" db="EMBL/GenBank/DDBJ databases">
        <authorList>
            <person name="Meier V. D."/>
            <person name="Meier V D."/>
        </authorList>
    </citation>
    <scope>NUCLEOTIDE SEQUENCE</scope>
    <source>
        <strain evidence="8">HLG_WM_MAG_08</strain>
    </source>
</reference>
<sequence length="663" mass="75200">MKSSRTVGSRIVNFLGSMNLAITLLVVLAIASVLGTVLQQNQPYTSYEIKFGKFWFEAFRSLGLYDVYSAVWFLLILGFLVLSTTTCVVRNTPGMLKELTRFREGVKEKSLRLMKQSEAMHSKQSVDDIQTLVKRVLKAENFRFREKSEKENGQYTVLAAMKGGSNRWGYWLTHIGIIVICLGGLFDSRLPMMFAEWQGEVIPETRNVPASEVPDVSTLSSANFSYRGSVDIPEGRRANIVFLPVRDGYLVQRLPYEVEVKEFRVEHYSTGQPKSFESDLVIHDPDLEAPLEETISVNHPLLYKGTAIYQANFGDGGSEIKMKLHPFVNQYATQEMTGNVFKEYNLTNGDRKFRLELENFRLFNINPIKNDDGEEEQKNLGPSFIFRLRNAAGEAIEYTNYMAPVTLDGRQYILSGVQVSPSDPQRFLHIPADNKGSVGLFMKFLKNLQDTALVRKVSIDTTVESMQGAKLNDDAVQNQVVESMVRLTQLFVTTGFDGISEDIAARFPEDKRASVSEAFMKVLQASLRAVYLETLRQEGKPEADERDWLFYDDSMSAIANLPFYGSPWYIQMTGFTQIEASGLQITRSPGKNIVYFGSTMLIIGVFLLFYVSHRRIWVYLKPQDDGQTEIILAGSANRNEDEFKKYFQRLQLAFRQTLSDGGK</sequence>
<keyword evidence="3" id="KW-0201">Cytochrome c-type biogenesis</keyword>
<keyword evidence="4 6" id="KW-1133">Transmembrane helix</keyword>
<feature type="transmembrane region" description="Helical" evidence="6">
    <location>
        <begin position="12"/>
        <end position="38"/>
    </location>
</feature>
<comment type="subcellular location">
    <subcellularLocation>
        <location evidence="1">Membrane</location>
        <topology evidence="1">Multi-pass membrane protein</topology>
    </subcellularLocation>
</comment>
<evidence type="ECO:0000256" key="5">
    <source>
        <dbReference type="ARBA" id="ARBA00023136"/>
    </source>
</evidence>
<proteinExistence type="predicted"/>
<evidence type="ECO:0000256" key="1">
    <source>
        <dbReference type="ARBA" id="ARBA00004141"/>
    </source>
</evidence>
<feature type="transmembrane region" description="Helical" evidence="6">
    <location>
        <begin position="70"/>
        <end position="89"/>
    </location>
</feature>
<keyword evidence="5 6" id="KW-0472">Membrane</keyword>
<organism evidence="8">
    <name type="scientific">uncultured Thiotrichaceae bacterium</name>
    <dbReference type="NCBI Taxonomy" id="298394"/>
    <lineage>
        <taxon>Bacteria</taxon>
        <taxon>Pseudomonadati</taxon>
        <taxon>Pseudomonadota</taxon>
        <taxon>Gammaproteobacteria</taxon>
        <taxon>Thiotrichales</taxon>
        <taxon>Thiotrichaceae</taxon>
        <taxon>environmental samples</taxon>
    </lineage>
</organism>
<keyword evidence="2 6" id="KW-0812">Transmembrane</keyword>
<dbReference type="AlphaFoldDB" id="A0A6S6U5S1"/>
<evidence type="ECO:0000256" key="3">
    <source>
        <dbReference type="ARBA" id="ARBA00022748"/>
    </source>
</evidence>
<evidence type="ECO:0000256" key="6">
    <source>
        <dbReference type="SAM" id="Phobius"/>
    </source>
</evidence>
<feature type="transmembrane region" description="Helical" evidence="6">
    <location>
        <begin position="593"/>
        <end position="611"/>
    </location>
</feature>
<gene>
    <name evidence="8" type="ORF">HELGO_WM22560</name>
</gene>
<protein>
    <submittedName>
        <fullName evidence="8">Cytochrome c-type biogenesis protein Ccs1/ResB</fullName>
    </submittedName>
</protein>